<evidence type="ECO:0008006" key="5">
    <source>
        <dbReference type="Google" id="ProtNLM"/>
    </source>
</evidence>
<dbReference type="Pfam" id="PF01042">
    <property type="entry name" value="Ribonuc_L-PSP"/>
    <property type="match status" value="1"/>
</dbReference>
<dbReference type="FunFam" id="3.30.1330.40:FF:000038">
    <property type="entry name" value="Uncharacterized protein"/>
    <property type="match status" value="1"/>
</dbReference>
<dbReference type="SUPFAM" id="SSF55298">
    <property type="entry name" value="YjgF-like"/>
    <property type="match status" value="1"/>
</dbReference>
<gene>
    <name evidence="3" type="ORF">CC84DRAFT_583324</name>
</gene>
<accession>A0A177CNR1</accession>
<dbReference type="GO" id="GO:0005739">
    <property type="term" value="C:mitochondrion"/>
    <property type="evidence" value="ECO:0007669"/>
    <property type="project" value="TreeGrafter"/>
</dbReference>
<dbReference type="RefSeq" id="XP_018038923.1">
    <property type="nucleotide sequence ID" value="XM_018186766.1"/>
</dbReference>
<sequence>MVQFVSVLTTLLVAAGVALAKPTPKLAEQPVVTYLGTQGPILSGGAWTSKGIVYTSGTVPSVNGTIVAGGIEAQTAQVIKNIAATLEEAGTSWDYVMKTTVFLANMSDYAAMNEVYGAMLPTPKPARTAVEVGKLPGDFLIEVEAIAAIPDI</sequence>
<proteinExistence type="inferred from homology"/>
<dbReference type="GO" id="GO:0005829">
    <property type="term" value="C:cytosol"/>
    <property type="evidence" value="ECO:0007669"/>
    <property type="project" value="TreeGrafter"/>
</dbReference>
<name>A0A177CNR1_9PLEO</name>
<comment type="similarity">
    <text evidence="1">Belongs to the RutC family.</text>
</comment>
<dbReference type="GO" id="GO:0019239">
    <property type="term" value="F:deaminase activity"/>
    <property type="evidence" value="ECO:0007669"/>
    <property type="project" value="TreeGrafter"/>
</dbReference>
<dbReference type="OrthoDB" id="309640at2759"/>
<dbReference type="PANTHER" id="PTHR11803:SF58">
    <property type="entry name" value="PROTEIN HMF1-RELATED"/>
    <property type="match status" value="1"/>
</dbReference>
<dbReference type="AlphaFoldDB" id="A0A177CNR1"/>
<evidence type="ECO:0000313" key="4">
    <source>
        <dbReference type="Proteomes" id="UP000077069"/>
    </source>
</evidence>
<organism evidence="3 4">
    <name type="scientific">Paraphaeosphaeria sporulosa</name>
    <dbReference type="NCBI Taxonomy" id="1460663"/>
    <lineage>
        <taxon>Eukaryota</taxon>
        <taxon>Fungi</taxon>
        <taxon>Dikarya</taxon>
        <taxon>Ascomycota</taxon>
        <taxon>Pezizomycotina</taxon>
        <taxon>Dothideomycetes</taxon>
        <taxon>Pleosporomycetidae</taxon>
        <taxon>Pleosporales</taxon>
        <taxon>Massarineae</taxon>
        <taxon>Didymosphaeriaceae</taxon>
        <taxon>Paraphaeosphaeria</taxon>
    </lineage>
</organism>
<dbReference type="InterPro" id="IPR006175">
    <property type="entry name" value="YjgF/YER057c/UK114"/>
</dbReference>
<dbReference type="STRING" id="1460663.A0A177CNR1"/>
<feature type="chain" id="PRO_5008058402" description="YjgF-like protein" evidence="2">
    <location>
        <begin position="21"/>
        <end position="152"/>
    </location>
</feature>
<dbReference type="EMBL" id="KV441550">
    <property type="protein sequence ID" value="OAG08558.1"/>
    <property type="molecule type" value="Genomic_DNA"/>
</dbReference>
<dbReference type="Gene3D" id="3.30.1330.40">
    <property type="entry name" value="RutC-like"/>
    <property type="match status" value="1"/>
</dbReference>
<evidence type="ECO:0000256" key="1">
    <source>
        <dbReference type="ARBA" id="ARBA00010552"/>
    </source>
</evidence>
<protein>
    <recommendedName>
        <fullName evidence="5">YjgF-like protein</fullName>
    </recommendedName>
</protein>
<dbReference type="CDD" id="cd00448">
    <property type="entry name" value="YjgF_YER057c_UK114_family"/>
    <property type="match status" value="1"/>
</dbReference>
<keyword evidence="2" id="KW-0732">Signal</keyword>
<dbReference type="InterPro" id="IPR035959">
    <property type="entry name" value="RutC-like_sf"/>
</dbReference>
<dbReference type="InParanoid" id="A0A177CNR1"/>
<reference evidence="3 4" key="1">
    <citation type="submission" date="2016-05" db="EMBL/GenBank/DDBJ databases">
        <title>Comparative analysis of secretome profiles of manganese(II)-oxidizing ascomycete fungi.</title>
        <authorList>
            <consortium name="DOE Joint Genome Institute"/>
            <person name="Zeiner C.A."/>
            <person name="Purvine S.O."/>
            <person name="Zink E.M."/>
            <person name="Wu S."/>
            <person name="Pasa-Tolic L."/>
            <person name="Chaput D.L."/>
            <person name="Haridas S."/>
            <person name="Grigoriev I.V."/>
            <person name="Santelli C.M."/>
            <person name="Hansel C.M."/>
        </authorList>
    </citation>
    <scope>NUCLEOTIDE SEQUENCE [LARGE SCALE GENOMIC DNA]</scope>
    <source>
        <strain evidence="3 4">AP3s5-JAC2a</strain>
    </source>
</reference>
<evidence type="ECO:0000313" key="3">
    <source>
        <dbReference type="EMBL" id="OAG08558.1"/>
    </source>
</evidence>
<dbReference type="PANTHER" id="PTHR11803">
    <property type="entry name" value="2-IMINOBUTANOATE/2-IMINOPROPANOATE DEAMINASE RIDA"/>
    <property type="match status" value="1"/>
</dbReference>
<dbReference type="GeneID" id="28770252"/>
<feature type="signal peptide" evidence="2">
    <location>
        <begin position="1"/>
        <end position="20"/>
    </location>
</feature>
<evidence type="ECO:0000256" key="2">
    <source>
        <dbReference type="SAM" id="SignalP"/>
    </source>
</evidence>
<dbReference type="Proteomes" id="UP000077069">
    <property type="component" value="Unassembled WGS sequence"/>
</dbReference>
<keyword evidence="4" id="KW-1185">Reference proteome</keyword>